<dbReference type="CDD" id="cd05288">
    <property type="entry name" value="PGDH"/>
    <property type="match status" value="1"/>
</dbReference>
<dbReference type="PANTHER" id="PTHR43205:SF7">
    <property type="entry name" value="PROSTAGLANDIN REDUCTASE 1"/>
    <property type="match status" value="1"/>
</dbReference>
<comment type="caution">
    <text evidence="3">The sequence shown here is derived from an EMBL/GenBank/DDBJ whole genome shotgun (WGS) entry which is preliminary data.</text>
</comment>
<dbReference type="OrthoDB" id="9805663at2"/>
<dbReference type="Proteomes" id="UP000307808">
    <property type="component" value="Unassembled WGS sequence"/>
</dbReference>
<dbReference type="EMBL" id="SZPY01000002">
    <property type="protein sequence ID" value="TKI62449.1"/>
    <property type="molecule type" value="Genomic_DNA"/>
</dbReference>
<dbReference type="RefSeq" id="WP_137065718.1">
    <property type="nucleotide sequence ID" value="NZ_CP040748.1"/>
</dbReference>
<evidence type="ECO:0000256" key="1">
    <source>
        <dbReference type="ARBA" id="ARBA00023002"/>
    </source>
</evidence>
<dbReference type="InterPro" id="IPR020843">
    <property type="entry name" value="ER"/>
</dbReference>
<keyword evidence="4" id="KW-1185">Reference proteome</keyword>
<organism evidence="3 4">
    <name type="scientific">Nocardioides jishulii</name>
    <dbReference type="NCBI Taxonomy" id="2575440"/>
    <lineage>
        <taxon>Bacteria</taxon>
        <taxon>Bacillati</taxon>
        <taxon>Actinomycetota</taxon>
        <taxon>Actinomycetes</taxon>
        <taxon>Propionibacteriales</taxon>
        <taxon>Nocardioidaceae</taxon>
        <taxon>Nocardioides</taxon>
    </lineage>
</organism>
<dbReference type="InterPro" id="IPR036291">
    <property type="entry name" value="NAD(P)-bd_dom_sf"/>
</dbReference>
<dbReference type="InterPro" id="IPR013149">
    <property type="entry name" value="ADH-like_C"/>
</dbReference>
<dbReference type="InterPro" id="IPR011032">
    <property type="entry name" value="GroES-like_sf"/>
</dbReference>
<gene>
    <name evidence="3" type="ORF">FC770_08655</name>
</gene>
<dbReference type="GO" id="GO:0016628">
    <property type="term" value="F:oxidoreductase activity, acting on the CH-CH group of donors, NAD or NADP as acceptor"/>
    <property type="evidence" value="ECO:0007669"/>
    <property type="project" value="InterPro"/>
</dbReference>
<accession>A0A4U2YMG2</accession>
<dbReference type="InterPro" id="IPR041694">
    <property type="entry name" value="ADH_N_2"/>
</dbReference>
<protein>
    <submittedName>
        <fullName evidence="3">NADP-dependent oxidoreductase</fullName>
    </submittedName>
</protein>
<dbReference type="SMART" id="SM00829">
    <property type="entry name" value="PKS_ER"/>
    <property type="match status" value="1"/>
</dbReference>
<dbReference type="SUPFAM" id="SSF51735">
    <property type="entry name" value="NAD(P)-binding Rossmann-fold domains"/>
    <property type="match status" value="1"/>
</dbReference>
<evidence type="ECO:0000313" key="4">
    <source>
        <dbReference type="Proteomes" id="UP000307808"/>
    </source>
</evidence>
<dbReference type="InterPro" id="IPR045010">
    <property type="entry name" value="MDR_fam"/>
</dbReference>
<evidence type="ECO:0000259" key="2">
    <source>
        <dbReference type="SMART" id="SM00829"/>
    </source>
</evidence>
<dbReference type="SUPFAM" id="SSF50129">
    <property type="entry name" value="GroES-like"/>
    <property type="match status" value="1"/>
</dbReference>
<dbReference type="Gene3D" id="3.90.180.10">
    <property type="entry name" value="Medium-chain alcohol dehydrogenases, catalytic domain"/>
    <property type="match status" value="1"/>
</dbReference>
<feature type="domain" description="Enoyl reductase (ER)" evidence="2">
    <location>
        <begin position="21"/>
        <end position="332"/>
    </location>
</feature>
<evidence type="ECO:0000313" key="3">
    <source>
        <dbReference type="EMBL" id="TKI62449.1"/>
    </source>
</evidence>
<proteinExistence type="predicted"/>
<reference evidence="3 4" key="1">
    <citation type="submission" date="2019-04" db="EMBL/GenBank/DDBJ databases">
        <authorList>
            <person name="Dong K."/>
        </authorList>
    </citation>
    <scope>NUCLEOTIDE SEQUENCE [LARGE SCALE GENOMIC DNA]</scope>
    <source>
        <strain evidence="4">dk3543</strain>
    </source>
</reference>
<keyword evidence="1" id="KW-0560">Oxidoreductase</keyword>
<dbReference type="AlphaFoldDB" id="A0A4U2YMG2"/>
<name>A0A4U2YMG2_9ACTN</name>
<dbReference type="Gene3D" id="3.40.50.720">
    <property type="entry name" value="NAD(P)-binding Rossmann-like Domain"/>
    <property type="match status" value="1"/>
</dbReference>
<dbReference type="Pfam" id="PF16884">
    <property type="entry name" value="ADH_N_2"/>
    <property type="match status" value="1"/>
</dbReference>
<dbReference type="Pfam" id="PF00107">
    <property type="entry name" value="ADH_zinc_N"/>
    <property type="match status" value="1"/>
</dbReference>
<dbReference type="PANTHER" id="PTHR43205">
    <property type="entry name" value="PROSTAGLANDIN REDUCTASE"/>
    <property type="match status" value="1"/>
</dbReference>
<sequence length="337" mass="33983">MDPVTSTRAVVLASVPHGAPRAEDFALTTLPVAAPADGQALVRVLDLSLDPFIRSTLGGTHLGDRAVGVGDVVGGRSVAEVVASPDGSLSPGQLVLVETGWVEHAVVDAATALPVRVPEGVPTSAALGALGMPGLTAYAALVRHVRPEPGESVVVASATGGVGSLAGQLTVARGARAVAIVGSEEKAALATEELGYAAALLRTSPTFADDLRAACPDRVNGYLHMGDQATLDAVMEQLAVGARVSLIGVPDQNNGAAPTRMRVGAVMAARAEVHGMVVYDHHDLAADHVAEVGAKLAAGEFSMPEDRTVGLEQAGAAFAAMMSGGNIGKVVVEVAAR</sequence>